<reference evidence="2 3" key="1">
    <citation type="submission" date="2020-06" db="EMBL/GenBank/DDBJ databases">
        <title>Genome sequence of Rhizobium sp strain ADMK78.</title>
        <authorList>
            <person name="Rahi P."/>
        </authorList>
    </citation>
    <scope>NUCLEOTIDE SEQUENCE [LARGE SCALE GENOMIC DNA]</scope>
    <source>
        <strain evidence="2 3">ADMK78</strain>
    </source>
</reference>
<dbReference type="Pfam" id="PF00293">
    <property type="entry name" value="NUDIX"/>
    <property type="match status" value="1"/>
</dbReference>
<name>A0ABX6QRE7_9HYPH</name>
<keyword evidence="3" id="KW-1185">Reference proteome</keyword>
<organism evidence="2 3">
    <name type="scientific">Peteryoungia desertarenae</name>
    <dbReference type="NCBI Taxonomy" id="1813451"/>
    <lineage>
        <taxon>Bacteria</taxon>
        <taxon>Pseudomonadati</taxon>
        <taxon>Pseudomonadota</taxon>
        <taxon>Alphaproteobacteria</taxon>
        <taxon>Hyphomicrobiales</taxon>
        <taxon>Rhizobiaceae</taxon>
        <taxon>Peteryoungia</taxon>
    </lineage>
</organism>
<evidence type="ECO:0000259" key="1">
    <source>
        <dbReference type="Pfam" id="PF00293"/>
    </source>
</evidence>
<evidence type="ECO:0000313" key="3">
    <source>
        <dbReference type="Proteomes" id="UP000308530"/>
    </source>
</evidence>
<dbReference type="RefSeq" id="WP_171033666.1">
    <property type="nucleotide sequence ID" value="NZ_CP058350.1"/>
</dbReference>
<feature type="domain" description="Nudix hydrolase" evidence="1">
    <location>
        <begin position="108"/>
        <end position="240"/>
    </location>
</feature>
<sequence length="243" mass="26815">MTSSAVVDDTGLPVDGAVLPIDGYQLKVLEGRHPIEKAHAEAIAANWQLEQRANPSLYNGELILQERISLEGRQIHARGYVADYASFLWWRKVPGRPGACHLFGYPVLVSSDGALIAVRMSDHTANPGQVYFAAGSVEPVDVVAGECDLAGNMAREVLEETGLSLSEAKTDGQLYASYRTRRLTLFQLFHFSDSADQLIARIRKHAQECGEKEISDAVAITSADLSLHRYNPAMQALLQWYFR</sequence>
<dbReference type="CDD" id="cd02883">
    <property type="entry name" value="NUDIX_Hydrolase"/>
    <property type="match status" value="1"/>
</dbReference>
<accession>A0ABX6QRE7</accession>
<dbReference type="SUPFAM" id="SSF55811">
    <property type="entry name" value="Nudix"/>
    <property type="match status" value="1"/>
</dbReference>
<dbReference type="EMBL" id="CP058350">
    <property type="protein sequence ID" value="QLF70772.1"/>
    <property type="molecule type" value="Genomic_DNA"/>
</dbReference>
<protein>
    <submittedName>
        <fullName evidence="2">NUDIX domain-containing protein</fullName>
    </submittedName>
</protein>
<evidence type="ECO:0000313" key="2">
    <source>
        <dbReference type="EMBL" id="QLF70772.1"/>
    </source>
</evidence>
<gene>
    <name evidence="2" type="ORF">FE840_015175</name>
</gene>
<dbReference type="Gene3D" id="3.90.79.10">
    <property type="entry name" value="Nucleoside Triphosphate Pyrophosphohydrolase"/>
    <property type="match status" value="1"/>
</dbReference>
<dbReference type="InterPro" id="IPR015797">
    <property type="entry name" value="NUDIX_hydrolase-like_dom_sf"/>
</dbReference>
<proteinExistence type="predicted"/>
<dbReference type="InterPro" id="IPR000086">
    <property type="entry name" value="NUDIX_hydrolase_dom"/>
</dbReference>
<dbReference type="Proteomes" id="UP000308530">
    <property type="component" value="Chromosome"/>
</dbReference>